<evidence type="ECO:0000313" key="1">
    <source>
        <dbReference type="EMBL" id="SVC30208.1"/>
    </source>
</evidence>
<evidence type="ECO:0008006" key="2">
    <source>
        <dbReference type="Google" id="ProtNLM"/>
    </source>
</evidence>
<gene>
    <name evidence="1" type="ORF">METZ01_LOCUS283062</name>
</gene>
<name>A0A382KZV2_9ZZZZ</name>
<accession>A0A382KZV2</accession>
<dbReference type="EMBL" id="UINC01083983">
    <property type="protein sequence ID" value="SVC30208.1"/>
    <property type="molecule type" value="Genomic_DNA"/>
</dbReference>
<organism evidence="1">
    <name type="scientific">marine metagenome</name>
    <dbReference type="NCBI Taxonomy" id="408172"/>
    <lineage>
        <taxon>unclassified sequences</taxon>
        <taxon>metagenomes</taxon>
        <taxon>ecological metagenomes</taxon>
    </lineage>
</organism>
<protein>
    <recommendedName>
        <fullName evidence="2">ATP/GTP-binding protein</fullName>
    </recommendedName>
</protein>
<proteinExistence type="predicted"/>
<dbReference type="AlphaFoldDB" id="A0A382KZV2"/>
<sequence length="64" mass="7524">MDNPEILGELEERFIHPYQATKTYLCPGCNQEIPLGLGHVVIVPVDAPDMRRHWHRGCWTNRRR</sequence>
<reference evidence="1" key="1">
    <citation type="submission" date="2018-05" db="EMBL/GenBank/DDBJ databases">
        <authorList>
            <person name="Lanie J.A."/>
            <person name="Ng W.-L."/>
            <person name="Kazmierczak K.M."/>
            <person name="Andrzejewski T.M."/>
            <person name="Davidsen T.M."/>
            <person name="Wayne K.J."/>
            <person name="Tettelin H."/>
            <person name="Glass J.I."/>
            <person name="Rusch D."/>
            <person name="Podicherti R."/>
            <person name="Tsui H.-C.T."/>
            <person name="Winkler M.E."/>
        </authorList>
    </citation>
    <scope>NUCLEOTIDE SEQUENCE</scope>
</reference>